<evidence type="ECO:0000313" key="2">
    <source>
        <dbReference type="Proteomes" id="UP000192596"/>
    </source>
</evidence>
<dbReference type="Proteomes" id="UP000192596">
    <property type="component" value="Unassembled WGS sequence"/>
</dbReference>
<dbReference type="EMBL" id="NAJO01000006">
    <property type="protein sequence ID" value="OQO11757.1"/>
    <property type="molecule type" value="Genomic_DNA"/>
</dbReference>
<dbReference type="OrthoDB" id="5413827at2759"/>
<protein>
    <submittedName>
        <fullName evidence="1">Uncharacterized protein</fullName>
    </submittedName>
</protein>
<dbReference type="AlphaFoldDB" id="A0A1V8TK55"/>
<evidence type="ECO:0000313" key="1">
    <source>
        <dbReference type="EMBL" id="OQO11757.1"/>
    </source>
</evidence>
<gene>
    <name evidence="1" type="ORF">B0A48_03484</name>
</gene>
<proteinExistence type="predicted"/>
<comment type="caution">
    <text evidence="1">The sequence shown here is derived from an EMBL/GenBank/DDBJ whole genome shotgun (WGS) entry which is preliminary data.</text>
</comment>
<dbReference type="InParanoid" id="A0A1V8TK55"/>
<sequence length="205" mass="23623">MSSLLSARCRLLELAPELRNQVYDHIFTHDTPRVTLSLMRCRGPQMALLLTCKLINKEAGGIYKAAFRSYMESTEQSSLDEDIAHIKTLFIHACIFTNESPLYDAVPFVLSGYKTRFRTKRCFTKHSADYEMWISKQERGGEDGAAHRPPLPVVTMSKVWLLVILDRCSWLEHDETRNDEGLVDPLYDDLGEYSGYQILKSRERN</sequence>
<organism evidence="1 2">
    <name type="scientific">Cryoendolithus antarcticus</name>
    <dbReference type="NCBI Taxonomy" id="1507870"/>
    <lineage>
        <taxon>Eukaryota</taxon>
        <taxon>Fungi</taxon>
        <taxon>Dikarya</taxon>
        <taxon>Ascomycota</taxon>
        <taxon>Pezizomycotina</taxon>
        <taxon>Dothideomycetes</taxon>
        <taxon>Dothideomycetidae</taxon>
        <taxon>Cladosporiales</taxon>
        <taxon>Cladosporiaceae</taxon>
        <taxon>Cryoendolithus</taxon>
    </lineage>
</organism>
<accession>A0A1V8TK55</accession>
<name>A0A1V8TK55_9PEZI</name>
<keyword evidence="2" id="KW-1185">Reference proteome</keyword>
<reference evidence="2" key="1">
    <citation type="submission" date="2017-03" db="EMBL/GenBank/DDBJ databases">
        <title>Genomes of endolithic fungi from Antarctica.</title>
        <authorList>
            <person name="Coleine C."/>
            <person name="Masonjones S."/>
            <person name="Stajich J.E."/>
        </authorList>
    </citation>
    <scope>NUCLEOTIDE SEQUENCE [LARGE SCALE GENOMIC DNA]</scope>
    <source>
        <strain evidence="2">CCFEE 5527</strain>
    </source>
</reference>